<feature type="region of interest" description="Disordered" evidence="1">
    <location>
        <begin position="55"/>
        <end position="103"/>
    </location>
</feature>
<comment type="caution">
    <text evidence="2">The sequence shown here is derived from an EMBL/GenBank/DDBJ whole genome shotgun (WGS) entry which is preliminary data.</text>
</comment>
<dbReference type="AlphaFoldDB" id="A0A9W8LRY6"/>
<evidence type="ECO:0008006" key="4">
    <source>
        <dbReference type="Google" id="ProtNLM"/>
    </source>
</evidence>
<organism evidence="2 3">
    <name type="scientific">Coemansia guatemalensis</name>
    <dbReference type="NCBI Taxonomy" id="2761395"/>
    <lineage>
        <taxon>Eukaryota</taxon>
        <taxon>Fungi</taxon>
        <taxon>Fungi incertae sedis</taxon>
        <taxon>Zoopagomycota</taxon>
        <taxon>Kickxellomycotina</taxon>
        <taxon>Kickxellomycetes</taxon>
        <taxon>Kickxellales</taxon>
        <taxon>Kickxellaceae</taxon>
        <taxon>Coemansia</taxon>
    </lineage>
</organism>
<feature type="region of interest" description="Disordered" evidence="1">
    <location>
        <begin position="425"/>
        <end position="451"/>
    </location>
</feature>
<feature type="compositionally biased region" description="Low complexity" evidence="1">
    <location>
        <begin position="167"/>
        <end position="183"/>
    </location>
</feature>
<keyword evidence="3" id="KW-1185">Reference proteome</keyword>
<dbReference type="OrthoDB" id="5588474at2759"/>
<dbReference type="Proteomes" id="UP001140094">
    <property type="component" value="Unassembled WGS sequence"/>
</dbReference>
<reference evidence="2" key="1">
    <citation type="submission" date="2022-07" db="EMBL/GenBank/DDBJ databases">
        <title>Phylogenomic reconstructions and comparative analyses of Kickxellomycotina fungi.</title>
        <authorList>
            <person name="Reynolds N.K."/>
            <person name="Stajich J.E."/>
            <person name="Barry K."/>
            <person name="Grigoriev I.V."/>
            <person name="Crous P."/>
            <person name="Smith M.E."/>
        </authorList>
    </citation>
    <scope>NUCLEOTIDE SEQUENCE</scope>
    <source>
        <strain evidence="2">NRRL 1565</strain>
    </source>
</reference>
<sequence length="727" mass="78242">MVDPIHIGLTTVPEDFSHLDNKYSKGPLRPINSKNSVTMPIIGGHKTLSSLLHLSGSTPSKADGRTAFSPYTGSLSGETGGRNARGSTSQQEPEPSLSMPATMGLGTSITLNVRYVAKDMWRKVTFPPGITVTQARDICMLRFNVWQQTLAQGTSPDAAGNTEEKQGSAGAEKGAAPSKAPGGAAMGFAGGKQSQKAQTELREQYGLFWTSAGHWLESDEMLNAYPLHKAEVLELQHIVDFVPLQPHEFKFSYAESHLYYLKSDGDETRWKMCWAVLRCRVLRLYQQKGQQQAHTEIDLTRPLRLTDQDGRSWPRNSSSKNGSTVDVVGIQLLLEGLPANLEGGCGTDGGVLVLQALASSGSTATLSHPDVKSTHAFRTCGLFDYDVWHRTLRHSLSAGANNGMAGGTCSLSASASISGASNTSNNGVLQSAQSSDMTVPGSGGYDGGSNAPSMLSPQISQRLWPSSTRHEGYVNRKQPDGYGFRRRYCVLLPNALYGFLHADDCKGISNAELISKCEFAVALAPSAVTIEAIAWNDRYLLRVFGPESQSLRDKPGATSLQPEGKVRTQCTDILATAAQAAIEQYGSTFGVLPDARELVRLMIEDGEEGQTWAVGFNNIAGLQVTAQSKVIMSARRTNSLAESKSLANFKVGSGDFHTMPPPSTAAATTRSANLNLDACEEMPANPSAAGTASNRQQSLNEFIVNQMDPITGRPRQHTQLPPIQRQH</sequence>
<evidence type="ECO:0000313" key="3">
    <source>
        <dbReference type="Proteomes" id="UP001140094"/>
    </source>
</evidence>
<gene>
    <name evidence="2" type="ORF">H4R20_005327</name>
</gene>
<feature type="region of interest" description="Disordered" evidence="1">
    <location>
        <begin position="152"/>
        <end position="193"/>
    </location>
</feature>
<evidence type="ECO:0000256" key="1">
    <source>
        <dbReference type="SAM" id="MobiDB-lite"/>
    </source>
</evidence>
<evidence type="ECO:0000313" key="2">
    <source>
        <dbReference type="EMBL" id="KAJ2797063.1"/>
    </source>
</evidence>
<dbReference type="EMBL" id="JANBUO010001726">
    <property type="protein sequence ID" value="KAJ2797063.1"/>
    <property type="molecule type" value="Genomic_DNA"/>
</dbReference>
<protein>
    <recommendedName>
        <fullName evidence="4">PH domain-containing protein</fullName>
    </recommendedName>
</protein>
<feature type="non-terminal residue" evidence="2">
    <location>
        <position position="727"/>
    </location>
</feature>
<name>A0A9W8LRY6_9FUNG</name>
<feature type="compositionally biased region" description="Polar residues" evidence="1">
    <location>
        <begin position="427"/>
        <end position="437"/>
    </location>
</feature>
<proteinExistence type="predicted"/>
<accession>A0A9W8LRY6</accession>